<keyword evidence="8" id="KW-0186">Copper</keyword>
<evidence type="ECO:0000256" key="2">
    <source>
        <dbReference type="ARBA" id="ARBA00022448"/>
    </source>
</evidence>
<evidence type="ECO:0000256" key="13">
    <source>
        <dbReference type="SAM" id="SignalP"/>
    </source>
</evidence>
<evidence type="ECO:0000256" key="5">
    <source>
        <dbReference type="ARBA" id="ARBA00022729"/>
    </source>
</evidence>
<feature type="signal peptide" evidence="13">
    <location>
        <begin position="1"/>
        <end position="21"/>
    </location>
</feature>
<dbReference type="FunFam" id="2.60.40.420:FF:000067">
    <property type="entry name" value="Cupredoxin superfamily protein"/>
    <property type="match status" value="1"/>
</dbReference>
<keyword evidence="5 13" id="KW-0732">Signal</keyword>
<reference evidence="16" key="1">
    <citation type="submission" date="2024-07" db="EMBL/GenBank/DDBJ databases">
        <title>Two chromosome-level genome assemblies of Korean endemic species Abeliophyllum distichum and Forsythia ovata (Oleaceae).</title>
        <authorList>
            <person name="Jang H."/>
        </authorList>
    </citation>
    <scope>NUCLEOTIDE SEQUENCE [LARGE SCALE GENOMIC DNA]</scope>
</reference>
<sequence>MASKAFLIAILVAMVATPSLATDHMVGDDAGWKVGINYTAWAQGKTFHVGDTLTFMYQEGLHNVLKVTGPEFQQCVASNTSDALTSGNDVVTLAKPGKKWYICGFGDHCSKGMKLVINVLEAEAPAPTPIPIPTPGSSSATDLSPFKSFVWMIAALALFKMILLGASATLHGKLKIATRILLYGLSSVGQITKATSPLQILGHNKNTVAFLLSAALFDS</sequence>
<feature type="chain" id="PRO_5044784354" evidence="13">
    <location>
        <begin position="22"/>
        <end position="219"/>
    </location>
</feature>
<keyword evidence="10" id="KW-1015">Disulfide bond</keyword>
<evidence type="ECO:0000256" key="12">
    <source>
        <dbReference type="SAM" id="Phobius"/>
    </source>
</evidence>
<keyword evidence="2" id="KW-0813">Transport</keyword>
<dbReference type="GO" id="GO:0009610">
    <property type="term" value="P:response to symbiotic fungus"/>
    <property type="evidence" value="ECO:0007669"/>
    <property type="project" value="UniProtKB-ARBA"/>
</dbReference>
<dbReference type="InterPro" id="IPR008972">
    <property type="entry name" value="Cupredoxin"/>
</dbReference>
<evidence type="ECO:0000256" key="8">
    <source>
        <dbReference type="ARBA" id="ARBA00023008"/>
    </source>
</evidence>
<evidence type="ECO:0000256" key="7">
    <source>
        <dbReference type="ARBA" id="ARBA00022989"/>
    </source>
</evidence>
<keyword evidence="16" id="KW-1185">Reference proteome</keyword>
<accession>A0ABD1W335</accession>
<dbReference type="InterPro" id="IPR003245">
    <property type="entry name" value="Phytocyanin_dom"/>
</dbReference>
<evidence type="ECO:0000313" key="16">
    <source>
        <dbReference type="Proteomes" id="UP001604277"/>
    </source>
</evidence>
<name>A0ABD1W335_9LAMI</name>
<dbReference type="PANTHER" id="PTHR33021:SF408">
    <property type="entry name" value="PHYTOCYANIN DOMAIN-CONTAINING PROTEIN"/>
    <property type="match status" value="1"/>
</dbReference>
<evidence type="ECO:0000256" key="9">
    <source>
        <dbReference type="ARBA" id="ARBA00023136"/>
    </source>
</evidence>
<dbReference type="CDD" id="cd04216">
    <property type="entry name" value="Phytocyanin"/>
    <property type="match status" value="1"/>
</dbReference>
<proteinExistence type="predicted"/>
<keyword evidence="7 12" id="KW-1133">Transmembrane helix</keyword>
<feature type="domain" description="Phytocyanin" evidence="14">
    <location>
        <begin position="22"/>
        <end position="121"/>
    </location>
</feature>
<dbReference type="Gene3D" id="2.60.40.420">
    <property type="entry name" value="Cupredoxins - blue copper proteins"/>
    <property type="match status" value="1"/>
</dbReference>
<comment type="caution">
    <text evidence="15">The sequence shown here is derived from an EMBL/GenBank/DDBJ whole genome shotgun (WGS) entry which is preliminary data.</text>
</comment>
<keyword evidence="9 12" id="KW-0472">Membrane</keyword>
<dbReference type="GO" id="GO:0046872">
    <property type="term" value="F:metal ion binding"/>
    <property type="evidence" value="ECO:0007669"/>
    <property type="project" value="UniProtKB-KW"/>
</dbReference>
<dbReference type="PROSITE" id="PS51485">
    <property type="entry name" value="PHYTOCYANIN"/>
    <property type="match status" value="1"/>
</dbReference>
<feature type="transmembrane region" description="Helical" evidence="12">
    <location>
        <begin position="149"/>
        <end position="170"/>
    </location>
</feature>
<evidence type="ECO:0000256" key="11">
    <source>
        <dbReference type="ARBA" id="ARBA00023180"/>
    </source>
</evidence>
<evidence type="ECO:0000256" key="6">
    <source>
        <dbReference type="ARBA" id="ARBA00022982"/>
    </source>
</evidence>
<evidence type="ECO:0000256" key="1">
    <source>
        <dbReference type="ARBA" id="ARBA00004479"/>
    </source>
</evidence>
<protein>
    <submittedName>
        <fullName evidence="15">Mavicyanin-like</fullName>
    </submittedName>
</protein>
<keyword evidence="3 12" id="KW-0812">Transmembrane</keyword>
<evidence type="ECO:0000256" key="3">
    <source>
        <dbReference type="ARBA" id="ARBA00022692"/>
    </source>
</evidence>
<dbReference type="InterPro" id="IPR039391">
    <property type="entry name" value="Phytocyanin-like"/>
</dbReference>
<dbReference type="Pfam" id="PF02298">
    <property type="entry name" value="Cu_bind_like"/>
    <property type="match status" value="1"/>
</dbReference>
<dbReference type="AlphaFoldDB" id="A0ABD1W335"/>
<dbReference type="PANTHER" id="PTHR33021">
    <property type="entry name" value="BLUE COPPER PROTEIN"/>
    <property type="match status" value="1"/>
</dbReference>
<organism evidence="15 16">
    <name type="scientific">Forsythia ovata</name>
    <dbReference type="NCBI Taxonomy" id="205694"/>
    <lineage>
        <taxon>Eukaryota</taxon>
        <taxon>Viridiplantae</taxon>
        <taxon>Streptophyta</taxon>
        <taxon>Embryophyta</taxon>
        <taxon>Tracheophyta</taxon>
        <taxon>Spermatophyta</taxon>
        <taxon>Magnoliopsida</taxon>
        <taxon>eudicotyledons</taxon>
        <taxon>Gunneridae</taxon>
        <taxon>Pentapetalae</taxon>
        <taxon>asterids</taxon>
        <taxon>lamiids</taxon>
        <taxon>Lamiales</taxon>
        <taxon>Oleaceae</taxon>
        <taxon>Forsythieae</taxon>
        <taxon>Forsythia</taxon>
    </lineage>
</organism>
<comment type="subcellular location">
    <subcellularLocation>
        <location evidence="1">Membrane</location>
        <topology evidence="1">Single-pass type I membrane protein</topology>
    </subcellularLocation>
</comment>
<evidence type="ECO:0000313" key="15">
    <source>
        <dbReference type="EMBL" id="KAL2543895.1"/>
    </source>
</evidence>
<dbReference type="GO" id="GO:0016020">
    <property type="term" value="C:membrane"/>
    <property type="evidence" value="ECO:0007669"/>
    <property type="project" value="UniProtKB-SubCell"/>
</dbReference>
<keyword evidence="4" id="KW-0479">Metal-binding</keyword>
<keyword evidence="6" id="KW-0249">Electron transport</keyword>
<dbReference type="EMBL" id="JBFOLJ010000004">
    <property type="protein sequence ID" value="KAL2543895.1"/>
    <property type="molecule type" value="Genomic_DNA"/>
</dbReference>
<dbReference type="SUPFAM" id="SSF49503">
    <property type="entry name" value="Cupredoxins"/>
    <property type="match status" value="1"/>
</dbReference>
<evidence type="ECO:0000256" key="4">
    <source>
        <dbReference type="ARBA" id="ARBA00022723"/>
    </source>
</evidence>
<evidence type="ECO:0000256" key="10">
    <source>
        <dbReference type="ARBA" id="ARBA00023157"/>
    </source>
</evidence>
<dbReference type="Proteomes" id="UP001604277">
    <property type="component" value="Unassembled WGS sequence"/>
</dbReference>
<gene>
    <name evidence="15" type="ORF">Fot_13128</name>
</gene>
<keyword evidence="11" id="KW-0325">Glycoprotein</keyword>
<evidence type="ECO:0000259" key="14">
    <source>
        <dbReference type="PROSITE" id="PS51485"/>
    </source>
</evidence>